<dbReference type="Proteomes" id="UP000317093">
    <property type="component" value="Chromosome"/>
</dbReference>
<evidence type="ECO:0000313" key="1">
    <source>
        <dbReference type="EMBL" id="QDU64349.1"/>
    </source>
</evidence>
<accession>A0A518BBK9</accession>
<proteinExistence type="predicted"/>
<organism evidence="1 2">
    <name type="scientific">Kolteria novifilia</name>
    <dbReference type="NCBI Taxonomy" id="2527975"/>
    <lineage>
        <taxon>Bacteria</taxon>
        <taxon>Pseudomonadati</taxon>
        <taxon>Planctomycetota</taxon>
        <taxon>Planctomycetia</taxon>
        <taxon>Kolteriales</taxon>
        <taxon>Kolteriaceae</taxon>
        <taxon>Kolteria</taxon>
    </lineage>
</organism>
<protein>
    <submittedName>
        <fullName evidence="1">Uncharacterized protein</fullName>
    </submittedName>
</protein>
<sequence>MSVDEVWRFILRVHDDYRLRKRLTFVQASGDDVLPMLVEIANDEGFAITADDYRQAFANEMKRQYRQAGLEPPEVSLEQLAGVKGLPVVPLLFGERSGSFG</sequence>
<reference evidence="1 2" key="1">
    <citation type="submission" date="2019-02" db="EMBL/GenBank/DDBJ databases">
        <title>Deep-cultivation of Planctomycetes and their phenomic and genomic characterization uncovers novel biology.</title>
        <authorList>
            <person name="Wiegand S."/>
            <person name="Jogler M."/>
            <person name="Boedeker C."/>
            <person name="Pinto D."/>
            <person name="Vollmers J."/>
            <person name="Rivas-Marin E."/>
            <person name="Kohn T."/>
            <person name="Peeters S.H."/>
            <person name="Heuer A."/>
            <person name="Rast P."/>
            <person name="Oberbeckmann S."/>
            <person name="Bunk B."/>
            <person name="Jeske O."/>
            <person name="Meyerdierks A."/>
            <person name="Storesund J.E."/>
            <person name="Kallscheuer N."/>
            <person name="Luecker S."/>
            <person name="Lage O.M."/>
            <person name="Pohl T."/>
            <person name="Merkel B.J."/>
            <person name="Hornburger P."/>
            <person name="Mueller R.-W."/>
            <person name="Bruemmer F."/>
            <person name="Labrenz M."/>
            <person name="Spormann A.M."/>
            <person name="Op den Camp H."/>
            <person name="Overmann J."/>
            <person name="Amann R."/>
            <person name="Jetten M.S.M."/>
            <person name="Mascher T."/>
            <person name="Medema M.H."/>
            <person name="Devos D.P."/>
            <person name="Kaster A.-K."/>
            <person name="Ovreas L."/>
            <person name="Rohde M."/>
            <person name="Galperin M.Y."/>
            <person name="Jogler C."/>
        </authorList>
    </citation>
    <scope>NUCLEOTIDE SEQUENCE [LARGE SCALE GENOMIC DNA]</scope>
    <source>
        <strain evidence="1 2">Pan216</strain>
    </source>
</reference>
<name>A0A518BBK9_9BACT</name>
<dbReference type="KEGG" id="knv:Pan216_52390"/>
<evidence type="ECO:0000313" key="2">
    <source>
        <dbReference type="Proteomes" id="UP000317093"/>
    </source>
</evidence>
<gene>
    <name evidence="1" type="ORF">Pan216_52390</name>
</gene>
<dbReference type="AlphaFoldDB" id="A0A518BBK9"/>
<dbReference type="RefSeq" id="WP_145262497.1">
    <property type="nucleotide sequence ID" value="NZ_CP036279.1"/>
</dbReference>
<dbReference type="EMBL" id="CP036279">
    <property type="protein sequence ID" value="QDU64349.1"/>
    <property type="molecule type" value="Genomic_DNA"/>
</dbReference>
<keyword evidence="2" id="KW-1185">Reference proteome</keyword>